<dbReference type="InterPro" id="IPR041522">
    <property type="entry name" value="CdaR_GGDEF"/>
</dbReference>
<protein>
    <recommendedName>
        <fullName evidence="2">Stage 0 sporulation protein A homolog</fullName>
    </recommendedName>
</protein>
<evidence type="ECO:0000256" key="10">
    <source>
        <dbReference type="PROSITE-ProRule" id="PRU00169"/>
    </source>
</evidence>
<dbReference type="InterPro" id="IPR020449">
    <property type="entry name" value="Tscrpt_reg_AraC-type_HTH"/>
</dbReference>
<keyword evidence="6" id="KW-0805">Transcription regulation</keyword>
<dbReference type="SMART" id="SM00342">
    <property type="entry name" value="HTH_ARAC"/>
    <property type="match status" value="1"/>
</dbReference>
<dbReference type="InterPro" id="IPR001789">
    <property type="entry name" value="Sig_transdc_resp-reg_receiver"/>
</dbReference>
<gene>
    <name evidence="13" type="ORF">DFR58_11453</name>
</gene>
<evidence type="ECO:0000259" key="12">
    <source>
        <dbReference type="PROSITE" id="PS50110"/>
    </source>
</evidence>
<evidence type="ECO:0000313" key="13">
    <source>
        <dbReference type="EMBL" id="RCX14819.1"/>
    </source>
</evidence>
<dbReference type="Proteomes" id="UP000253034">
    <property type="component" value="Unassembled WGS sequence"/>
</dbReference>
<dbReference type="GO" id="GO:0003700">
    <property type="term" value="F:DNA-binding transcription factor activity"/>
    <property type="evidence" value="ECO:0007669"/>
    <property type="project" value="InterPro"/>
</dbReference>
<dbReference type="Gene3D" id="1.10.10.60">
    <property type="entry name" value="Homeodomain-like"/>
    <property type="match status" value="2"/>
</dbReference>
<evidence type="ECO:0000256" key="6">
    <source>
        <dbReference type="ARBA" id="ARBA00023015"/>
    </source>
</evidence>
<evidence type="ECO:0000256" key="8">
    <source>
        <dbReference type="ARBA" id="ARBA00023163"/>
    </source>
</evidence>
<dbReference type="Pfam" id="PF00072">
    <property type="entry name" value="Response_reg"/>
    <property type="match status" value="1"/>
</dbReference>
<keyword evidence="8" id="KW-0804">Transcription</keyword>
<dbReference type="InterPro" id="IPR018060">
    <property type="entry name" value="HTH_AraC"/>
</dbReference>
<dbReference type="AlphaFoldDB" id="A0A369AZW2"/>
<proteinExistence type="predicted"/>
<dbReference type="InterPro" id="IPR051552">
    <property type="entry name" value="HptR"/>
</dbReference>
<comment type="function">
    <text evidence="9">May play the central regulatory role in sporulation. It may be an element of the effector pathway responsible for the activation of sporulation genes in response to nutritional stress. Spo0A may act in concert with spo0H (a sigma factor) to control the expression of some genes that are critical to the sporulation process.</text>
</comment>
<evidence type="ECO:0000256" key="3">
    <source>
        <dbReference type="ARBA" id="ARBA00022490"/>
    </source>
</evidence>
<dbReference type="GO" id="GO:0043565">
    <property type="term" value="F:sequence-specific DNA binding"/>
    <property type="evidence" value="ECO:0007669"/>
    <property type="project" value="InterPro"/>
</dbReference>
<feature type="domain" description="HTH araC/xylS-type" evidence="11">
    <location>
        <begin position="443"/>
        <end position="541"/>
    </location>
</feature>
<dbReference type="Gene3D" id="3.40.50.2300">
    <property type="match status" value="1"/>
</dbReference>
<dbReference type="PRINTS" id="PR00032">
    <property type="entry name" value="HTHARAC"/>
</dbReference>
<dbReference type="EMBL" id="QPJT01000014">
    <property type="protein sequence ID" value="RCX14819.1"/>
    <property type="molecule type" value="Genomic_DNA"/>
</dbReference>
<name>A0A369AZW2_9FIRM</name>
<dbReference type="SMART" id="SM00448">
    <property type="entry name" value="REC"/>
    <property type="match status" value="1"/>
</dbReference>
<dbReference type="OrthoDB" id="384217at2"/>
<keyword evidence="4 10" id="KW-0597">Phosphoprotein</keyword>
<dbReference type="CDD" id="cd17536">
    <property type="entry name" value="REC_YesN-like"/>
    <property type="match status" value="1"/>
</dbReference>
<evidence type="ECO:0000256" key="5">
    <source>
        <dbReference type="ARBA" id="ARBA00023012"/>
    </source>
</evidence>
<keyword evidence="5" id="KW-0902">Two-component regulatory system</keyword>
<keyword evidence="14" id="KW-1185">Reference proteome</keyword>
<keyword evidence="7" id="KW-0238">DNA-binding</keyword>
<evidence type="ECO:0000256" key="2">
    <source>
        <dbReference type="ARBA" id="ARBA00018672"/>
    </source>
</evidence>
<sequence>MFKLLIVDDEEEVREGLVRKIEWSRYNFEIIGEAQNGREALDIIEENTPDLIITDISMPIISGLELCENVQLNYPTVKIVILTGFGDFNYAQQAIRFGVEDYILKPVLPKDIDELLLKFKNKLEQEIEQRENIIKLKEHFNESLPIIRDKFLSLIIQGNAGEKEIKSKIPFLNLKLIGKCFVIAAAGIDNKNQDERIFSDTDTELMRYAVINIAKEIIEKHAIGEALFHDSELVVIFSLDAALNSDDGCRNEMIFTRVYPVLKEIRQNVEKHLKLTVTIGVGSACDSLQRLNDSYRSALSALEYKLVVGESRIIFIEDLEPKRKNTIVFDERMERRLITAVKFGTEKDIDEAIGQIFNILTETKAAFQEYQLYFVELAAAVSRLCRDFEIDTSEILGIRKNLYMDILELGSFKEIKDWLREICIKIMNYILTSRQKTTQMLLDKAKSYVHANYGEEGLSIQKVADYLHISQSYLSMIFKKETDETFLKYLVRVRLNAAMELLQGSYKTAEIAERVGYPDVSYFSYFFKKNFGMSPREYRNKFVSKKEF</sequence>
<evidence type="ECO:0000259" key="11">
    <source>
        <dbReference type="PROSITE" id="PS01124"/>
    </source>
</evidence>
<evidence type="ECO:0000256" key="9">
    <source>
        <dbReference type="ARBA" id="ARBA00024867"/>
    </source>
</evidence>
<dbReference type="PANTHER" id="PTHR42713:SF3">
    <property type="entry name" value="TRANSCRIPTIONAL REGULATORY PROTEIN HPTR"/>
    <property type="match status" value="1"/>
</dbReference>
<comment type="subcellular location">
    <subcellularLocation>
        <location evidence="1">Cytoplasm</location>
    </subcellularLocation>
</comment>
<dbReference type="PROSITE" id="PS01124">
    <property type="entry name" value="HTH_ARAC_FAMILY_2"/>
    <property type="match status" value="1"/>
</dbReference>
<dbReference type="SUPFAM" id="SSF46689">
    <property type="entry name" value="Homeodomain-like"/>
    <property type="match status" value="2"/>
</dbReference>
<reference evidence="13 14" key="1">
    <citation type="submission" date="2018-07" db="EMBL/GenBank/DDBJ databases">
        <title>Genomic Encyclopedia of Type Strains, Phase IV (KMG-IV): sequencing the most valuable type-strain genomes for metagenomic binning, comparative biology and taxonomic classification.</title>
        <authorList>
            <person name="Goeker M."/>
        </authorList>
    </citation>
    <scope>NUCLEOTIDE SEQUENCE [LARGE SCALE GENOMIC DNA]</scope>
    <source>
        <strain evidence="13 14">DSM 27016</strain>
    </source>
</reference>
<dbReference type="PANTHER" id="PTHR42713">
    <property type="entry name" value="HISTIDINE KINASE-RELATED"/>
    <property type="match status" value="1"/>
</dbReference>
<dbReference type="SUPFAM" id="SSF52172">
    <property type="entry name" value="CheY-like"/>
    <property type="match status" value="1"/>
</dbReference>
<feature type="modified residue" description="4-aspartylphosphate" evidence="10">
    <location>
        <position position="55"/>
    </location>
</feature>
<dbReference type="PROSITE" id="PS50110">
    <property type="entry name" value="RESPONSE_REGULATORY"/>
    <property type="match status" value="1"/>
</dbReference>
<dbReference type="GO" id="GO:0005737">
    <property type="term" value="C:cytoplasm"/>
    <property type="evidence" value="ECO:0007669"/>
    <property type="project" value="UniProtKB-SubCell"/>
</dbReference>
<feature type="domain" description="Response regulatory" evidence="12">
    <location>
        <begin position="3"/>
        <end position="120"/>
    </location>
</feature>
<evidence type="ECO:0000256" key="7">
    <source>
        <dbReference type="ARBA" id="ARBA00023125"/>
    </source>
</evidence>
<dbReference type="Pfam" id="PF17853">
    <property type="entry name" value="GGDEF_2"/>
    <property type="match status" value="1"/>
</dbReference>
<dbReference type="RefSeq" id="WP_114298255.1">
    <property type="nucleotide sequence ID" value="NZ_QPJT01000014.1"/>
</dbReference>
<dbReference type="GO" id="GO:0000160">
    <property type="term" value="P:phosphorelay signal transduction system"/>
    <property type="evidence" value="ECO:0007669"/>
    <property type="project" value="UniProtKB-KW"/>
</dbReference>
<keyword evidence="3" id="KW-0963">Cytoplasm</keyword>
<evidence type="ECO:0000256" key="4">
    <source>
        <dbReference type="ARBA" id="ARBA00022553"/>
    </source>
</evidence>
<accession>A0A369AZW2</accession>
<organism evidence="13 14">
    <name type="scientific">Anaerobacterium chartisolvens</name>
    <dbReference type="NCBI Taxonomy" id="1297424"/>
    <lineage>
        <taxon>Bacteria</taxon>
        <taxon>Bacillati</taxon>
        <taxon>Bacillota</taxon>
        <taxon>Clostridia</taxon>
        <taxon>Eubacteriales</taxon>
        <taxon>Oscillospiraceae</taxon>
        <taxon>Anaerobacterium</taxon>
    </lineage>
</organism>
<dbReference type="Pfam" id="PF12833">
    <property type="entry name" value="HTH_18"/>
    <property type="match status" value="1"/>
</dbReference>
<dbReference type="InterPro" id="IPR009057">
    <property type="entry name" value="Homeodomain-like_sf"/>
</dbReference>
<evidence type="ECO:0000313" key="14">
    <source>
        <dbReference type="Proteomes" id="UP000253034"/>
    </source>
</evidence>
<evidence type="ECO:0000256" key="1">
    <source>
        <dbReference type="ARBA" id="ARBA00004496"/>
    </source>
</evidence>
<dbReference type="InterPro" id="IPR011006">
    <property type="entry name" value="CheY-like_superfamily"/>
</dbReference>
<comment type="caution">
    <text evidence="13">The sequence shown here is derived from an EMBL/GenBank/DDBJ whole genome shotgun (WGS) entry which is preliminary data.</text>
</comment>